<evidence type="ECO:0000313" key="2">
    <source>
        <dbReference type="Proteomes" id="UP001614394"/>
    </source>
</evidence>
<organism evidence="1 2">
    <name type="scientific">Streptomyces fildesensis</name>
    <dbReference type="NCBI Taxonomy" id="375757"/>
    <lineage>
        <taxon>Bacteria</taxon>
        <taxon>Bacillati</taxon>
        <taxon>Actinomycetota</taxon>
        <taxon>Actinomycetes</taxon>
        <taxon>Kitasatosporales</taxon>
        <taxon>Streptomycetaceae</taxon>
        <taxon>Streptomyces</taxon>
    </lineage>
</organism>
<protein>
    <submittedName>
        <fullName evidence="1">Uncharacterized protein</fullName>
    </submittedName>
</protein>
<proteinExistence type="predicted"/>
<keyword evidence="2" id="KW-1185">Reference proteome</keyword>
<sequence length="94" mass="9993">MSTPKRAPAADRWCEKVTVTFTNSGGRAATSGNVTFGTHIIGGLGIDWATIETTKPVPVPLAGGASKVQTWEVCVDAWRVPLGMHIETRDVTLT</sequence>
<dbReference type="RefSeq" id="WP_399653448.1">
    <property type="nucleotide sequence ID" value="NZ_JBITYG010000008.1"/>
</dbReference>
<evidence type="ECO:0000313" key="1">
    <source>
        <dbReference type="EMBL" id="MFI9103835.1"/>
    </source>
</evidence>
<name>A0ABW8CBM1_9ACTN</name>
<dbReference type="Proteomes" id="UP001614394">
    <property type="component" value="Unassembled WGS sequence"/>
</dbReference>
<gene>
    <name evidence="1" type="ORF">ACIGXA_25270</name>
</gene>
<accession>A0ABW8CBM1</accession>
<reference evidence="1 2" key="1">
    <citation type="submission" date="2024-10" db="EMBL/GenBank/DDBJ databases">
        <title>The Natural Products Discovery Center: Release of the First 8490 Sequenced Strains for Exploring Actinobacteria Biosynthetic Diversity.</title>
        <authorList>
            <person name="Kalkreuter E."/>
            <person name="Kautsar S.A."/>
            <person name="Yang D."/>
            <person name="Bader C.D."/>
            <person name="Teijaro C.N."/>
            <person name="Fluegel L."/>
            <person name="Davis C.M."/>
            <person name="Simpson J.R."/>
            <person name="Lauterbach L."/>
            <person name="Steele A.D."/>
            <person name="Gui C."/>
            <person name="Meng S."/>
            <person name="Li G."/>
            <person name="Viehrig K."/>
            <person name="Ye F."/>
            <person name="Su P."/>
            <person name="Kiefer A.F."/>
            <person name="Nichols A."/>
            <person name="Cepeda A.J."/>
            <person name="Yan W."/>
            <person name="Fan B."/>
            <person name="Jiang Y."/>
            <person name="Adhikari A."/>
            <person name="Zheng C.-J."/>
            <person name="Schuster L."/>
            <person name="Cowan T.M."/>
            <person name="Smanski M.J."/>
            <person name="Chevrette M.G."/>
            <person name="De Carvalho L.P.S."/>
            <person name="Shen B."/>
        </authorList>
    </citation>
    <scope>NUCLEOTIDE SEQUENCE [LARGE SCALE GENOMIC DNA]</scope>
    <source>
        <strain evidence="1 2">NPDC053399</strain>
    </source>
</reference>
<dbReference type="EMBL" id="JBITYG010000008">
    <property type="protein sequence ID" value="MFI9103835.1"/>
    <property type="molecule type" value="Genomic_DNA"/>
</dbReference>
<comment type="caution">
    <text evidence="1">The sequence shown here is derived from an EMBL/GenBank/DDBJ whole genome shotgun (WGS) entry which is preliminary data.</text>
</comment>